<evidence type="ECO:0000259" key="7">
    <source>
        <dbReference type="PROSITE" id="PS50112"/>
    </source>
</evidence>
<feature type="domain" description="PAS" evidence="7">
    <location>
        <begin position="508"/>
        <end position="563"/>
    </location>
</feature>
<evidence type="ECO:0000313" key="10">
    <source>
        <dbReference type="Proteomes" id="UP000249239"/>
    </source>
</evidence>
<dbReference type="InterPro" id="IPR036097">
    <property type="entry name" value="HisK_dim/P_sf"/>
</dbReference>
<dbReference type="Pfam" id="PF13426">
    <property type="entry name" value="PAS_9"/>
    <property type="match status" value="1"/>
</dbReference>
<feature type="domain" description="PAS" evidence="7">
    <location>
        <begin position="259"/>
        <end position="330"/>
    </location>
</feature>
<dbReference type="OrthoDB" id="9124519at2"/>
<evidence type="ECO:0000259" key="8">
    <source>
        <dbReference type="PROSITE" id="PS50113"/>
    </source>
</evidence>
<dbReference type="InterPro" id="IPR013767">
    <property type="entry name" value="PAS_fold"/>
</dbReference>
<dbReference type="EC" id="2.7.13.3" evidence="2"/>
<dbReference type="GO" id="GO:0006355">
    <property type="term" value="P:regulation of DNA-templated transcription"/>
    <property type="evidence" value="ECO:0007669"/>
    <property type="project" value="InterPro"/>
</dbReference>
<feature type="domain" description="PAC" evidence="8">
    <location>
        <begin position="582"/>
        <end position="634"/>
    </location>
</feature>
<dbReference type="Pfam" id="PF02518">
    <property type="entry name" value="HATPase_c"/>
    <property type="match status" value="1"/>
</dbReference>
<proteinExistence type="predicted"/>
<dbReference type="Gene3D" id="1.10.287.130">
    <property type="match status" value="1"/>
</dbReference>
<dbReference type="CDD" id="cd00130">
    <property type="entry name" value="PAS"/>
    <property type="match status" value="2"/>
</dbReference>
<name>A0A2W7NB02_9BACT</name>
<evidence type="ECO:0000256" key="3">
    <source>
        <dbReference type="ARBA" id="ARBA00022553"/>
    </source>
</evidence>
<dbReference type="InterPro" id="IPR036890">
    <property type="entry name" value="HATPase_C_sf"/>
</dbReference>
<dbReference type="SMART" id="SM00086">
    <property type="entry name" value="PAC"/>
    <property type="match status" value="2"/>
</dbReference>
<evidence type="ECO:0000256" key="4">
    <source>
        <dbReference type="ARBA" id="ARBA00022679"/>
    </source>
</evidence>
<evidence type="ECO:0000313" key="9">
    <source>
        <dbReference type="EMBL" id="PZX17298.1"/>
    </source>
</evidence>
<evidence type="ECO:0000256" key="2">
    <source>
        <dbReference type="ARBA" id="ARBA00012438"/>
    </source>
</evidence>
<dbReference type="SMART" id="SM00091">
    <property type="entry name" value="PAS"/>
    <property type="match status" value="4"/>
</dbReference>
<gene>
    <name evidence="9" type="ORF">LX69_01613</name>
</gene>
<dbReference type="AlphaFoldDB" id="A0A2W7NB02"/>
<dbReference type="Gene3D" id="3.30.565.10">
    <property type="entry name" value="Histidine kinase-like ATPase, C-terminal domain"/>
    <property type="match status" value="1"/>
</dbReference>
<dbReference type="InterPro" id="IPR005467">
    <property type="entry name" value="His_kinase_dom"/>
</dbReference>
<keyword evidence="3" id="KW-0597">Phosphoprotein</keyword>
<dbReference type="PRINTS" id="PR00344">
    <property type="entry name" value="BCTRLSENSOR"/>
</dbReference>
<dbReference type="Pfam" id="PF13188">
    <property type="entry name" value="PAS_8"/>
    <property type="match status" value="1"/>
</dbReference>
<dbReference type="PANTHER" id="PTHR43304">
    <property type="entry name" value="PHYTOCHROME-LIKE PROTEIN CPH1"/>
    <property type="match status" value="1"/>
</dbReference>
<accession>A0A2W7NB02</accession>
<dbReference type="Pfam" id="PF00989">
    <property type="entry name" value="PAS"/>
    <property type="match status" value="1"/>
</dbReference>
<dbReference type="InterPro" id="IPR003661">
    <property type="entry name" value="HisK_dim/P_dom"/>
</dbReference>
<comment type="caution">
    <text evidence="9">The sequence shown here is derived from an EMBL/GenBank/DDBJ whole genome shotgun (WGS) entry which is preliminary data.</text>
</comment>
<dbReference type="PROSITE" id="PS50109">
    <property type="entry name" value="HIS_KIN"/>
    <property type="match status" value="1"/>
</dbReference>
<keyword evidence="4" id="KW-0808">Transferase</keyword>
<dbReference type="RefSeq" id="WP_111445288.1">
    <property type="nucleotide sequence ID" value="NZ_QKZK01000010.1"/>
</dbReference>
<dbReference type="InterPro" id="IPR000014">
    <property type="entry name" value="PAS"/>
</dbReference>
<feature type="domain" description="PAS" evidence="7">
    <location>
        <begin position="153"/>
        <end position="212"/>
    </location>
</feature>
<dbReference type="EMBL" id="QKZK01000010">
    <property type="protein sequence ID" value="PZX17298.1"/>
    <property type="molecule type" value="Genomic_DNA"/>
</dbReference>
<dbReference type="InterPro" id="IPR003594">
    <property type="entry name" value="HATPase_dom"/>
</dbReference>
<dbReference type="Proteomes" id="UP000249239">
    <property type="component" value="Unassembled WGS sequence"/>
</dbReference>
<keyword evidence="10" id="KW-1185">Reference proteome</keyword>
<sequence length="878" mass="98458">MDKPPIHSLLLHDISALQVCRDSVLPCVVVCQGEAIPVFNDCFLHWMGYPGVVNRLACPDELLLWYRQQIHPQVINTSGSGGEIRFTNWHSEPLVAEVFVTRLSGLTTNDLSLFVQFHDVTARRQRELVEAEQNERLRLVFQSMNEAFALHSIITDEQGVPIDYVYLDVNAAFENLTGFTRDRIIGRRLLDVMPNTESYWIQEFGRVALHGGTAQFVNYARELGRYYEVKAYSPKPSQFAVIFTDVTHRTLSEMALKESEERYRFLTENLLDVIWVYDVHDDVFVYVSPSVKKMRGFTAQEVMAQSLIQSFTPSSMQIVAEVLPVEIEKFKRGVADVFNRELEQYCKDGSTVWIDVNAYLRVNDANGHLEVIGTSRNVTDRHRAEAARREMEQRYRLLTEVTNEGILISMDGLVVDVNPSLVRMMGLANDVDQLVGAPVSLLGIDEQAFDLLSNPSDALRCDLSRGNGNLFPAEISMKKVADAELRYRVFSVIDLSLRLEAEKRLLESEARFRSIFDNAVAGIAFADLSGTLLIINKAYSEMLGYEREQLIGASFYDMTHPDDVAKEQTLIANASFPGHDHFTCEKRYIRRNGEVMWANISASILRDGDGNPCSLVAVIMDITQKHEIEQELQCSNDQLSELNRAKDRFFSIIAHDLRGSLANITSLSELLYADFKTSVDPTDKDIVRNIFDSSLKTLALLENLLAWASSQRYSVAVRHEQLVLSPVVRESVMIIESIAAEKNVHLSFDLDDDIVMHSDRAMISTMVRNLVSNAVKYSYNHSQVTISTRLVDDDQSVLIAVADRGVGMTRQTIDGLFDIDHKCSLHGTAGEEGTGLGLVLCHEFAVKLAGTIKVVSEPGKGSCFNVYLPLNAGGGAPN</sequence>
<keyword evidence="5" id="KW-0418">Kinase</keyword>
<dbReference type="InterPro" id="IPR001610">
    <property type="entry name" value="PAC"/>
</dbReference>
<dbReference type="Gene3D" id="3.30.450.20">
    <property type="entry name" value="PAS domain"/>
    <property type="match status" value="4"/>
</dbReference>
<reference evidence="9 10" key="1">
    <citation type="submission" date="2018-06" db="EMBL/GenBank/DDBJ databases">
        <title>Genomic Encyclopedia of Archaeal and Bacterial Type Strains, Phase II (KMG-II): from individual species to whole genera.</title>
        <authorList>
            <person name="Goeker M."/>
        </authorList>
    </citation>
    <scope>NUCLEOTIDE SEQUENCE [LARGE SCALE GENOMIC DNA]</scope>
    <source>
        <strain evidence="9 10">DSM 6779</strain>
    </source>
</reference>
<dbReference type="GO" id="GO:0000155">
    <property type="term" value="F:phosphorelay sensor kinase activity"/>
    <property type="evidence" value="ECO:0007669"/>
    <property type="project" value="InterPro"/>
</dbReference>
<feature type="domain" description="PAC" evidence="8">
    <location>
        <begin position="338"/>
        <end position="390"/>
    </location>
</feature>
<dbReference type="NCBIfam" id="TIGR00229">
    <property type="entry name" value="sensory_box"/>
    <property type="match status" value="4"/>
</dbReference>
<protein>
    <recommendedName>
        <fullName evidence="2">histidine kinase</fullName>
        <ecNumber evidence="2">2.7.13.3</ecNumber>
    </recommendedName>
</protein>
<dbReference type="SUPFAM" id="SSF55874">
    <property type="entry name" value="ATPase domain of HSP90 chaperone/DNA topoisomerase II/histidine kinase"/>
    <property type="match status" value="1"/>
</dbReference>
<dbReference type="InterPro" id="IPR013655">
    <property type="entry name" value="PAS_fold_3"/>
</dbReference>
<dbReference type="PROSITE" id="PS50112">
    <property type="entry name" value="PAS"/>
    <property type="match status" value="3"/>
</dbReference>
<organism evidence="9 10">
    <name type="scientific">Breznakibacter xylanolyticus</name>
    <dbReference type="NCBI Taxonomy" id="990"/>
    <lineage>
        <taxon>Bacteria</taxon>
        <taxon>Pseudomonadati</taxon>
        <taxon>Bacteroidota</taxon>
        <taxon>Bacteroidia</taxon>
        <taxon>Marinilabiliales</taxon>
        <taxon>Marinilabiliaceae</taxon>
        <taxon>Breznakibacter</taxon>
    </lineage>
</organism>
<evidence type="ECO:0000256" key="5">
    <source>
        <dbReference type="ARBA" id="ARBA00022777"/>
    </source>
</evidence>
<dbReference type="PROSITE" id="PS50113">
    <property type="entry name" value="PAC"/>
    <property type="match status" value="2"/>
</dbReference>
<dbReference type="SUPFAM" id="SSF55785">
    <property type="entry name" value="PYP-like sensor domain (PAS domain)"/>
    <property type="match status" value="4"/>
</dbReference>
<dbReference type="InterPro" id="IPR000700">
    <property type="entry name" value="PAS-assoc_C"/>
</dbReference>
<dbReference type="PANTHER" id="PTHR43304:SF1">
    <property type="entry name" value="PAC DOMAIN-CONTAINING PROTEIN"/>
    <property type="match status" value="1"/>
</dbReference>
<dbReference type="SUPFAM" id="SSF47384">
    <property type="entry name" value="Homodimeric domain of signal transducing histidine kinase"/>
    <property type="match status" value="1"/>
</dbReference>
<dbReference type="SMART" id="SM00388">
    <property type="entry name" value="HisKA"/>
    <property type="match status" value="1"/>
</dbReference>
<dbReference type="CDD" id="cd00082">
    <property type="entry name" value="HisKA"/>
    <property type="match status" value="1"/>
</dbReference>
<dbReference type="SMART" id="SM00387">
    <property type="entry name" value="HATPase_c"/>
    <property type="match status" value="1"/>
</dbReference>
<dbReference type="InterPro" id="IPR004358">
    <property type="entry name" value="Sig_transdc_His_kin-like_C"/>
</dbReference>
<evidence type="ECO:0000259" key="6">
    <source>
        <dbReference type="PROSITE" id="PS50109"/>
    </source>
</evidence>
<dbReference type="InterPro" id="IPR035965">
    <property type="entry name" value="PAS-like_dom_sf"/>
</dbReference>
<dbReference type="InterPro" id="IPR052162">
    <property type="entry name" value="Sensor_kinase/Photoreceptor"/>
</dbReference>
<dbReference type="Pfam" id="PF08447">
    <property type="entry name" value="PAS_3"/>
    <property type="match status" value="1"/>
</dbReference>
<evidence type="ECO:0000256" key="1">
    <source>
        <dbReference type="ARBA" id="ARBA00000085"/>
    </source>
</evidence>
<feature type="domain" description="Histidine kinase" evidence="6">
    <location>
        <begin position="652"/>
        <end position="872"/>
    </location>
</feature>
<comment type="catalytic activity">
    <reaction evidence="1">
        <text>ATP + protein L-histidine = ADP + protein N-phospho-L-histidine.</text>
        <dbReference type="EC" id="2.7.13.3"/>
    </reaction>
</comment>